<accession>A0A8J7SEJ5</accession>
<dbReference type="Gene3D" id="3.40.50.300">
    <property type="entry name" value="P-loop containing nucleotide triphosphate hydrolases"/>
    <property type="match status" value="1"/>
</dbReference>
<keyword evidence="2" id="KW-1185">Reference proteome</keyword>
<evidence type="ECO:0008006" key="3">
    <source>
        <dbReference type="Google" id="ProtNLM"/>
    </source>
</evidence>
<dbReference type="AlphaFoldDB" id="A0A8J7SEJ5"/>
<sequence>MFRSEFEIPEMRSCGKETAPDIEIVIDRTVREAVERAARHAAVAPEVPVVLAAPPGESGAGFFVPEVAGFWVTDGTMIRVAPEPGADAGMITLYTLGTAVGLALFQRGAFVMHGASVAHRGQATLIVGQSGAGKSTLAARLGLAGCPILGDDTIALWPAEGGGRFLIHPAGTSFKLWGDALEAAGLATAARGAVARRVDKFYLDNPHQAEDRAYELSEVLVLKRGASGEPPRIEPLPLLEAVRAVTENVYRPQFAEVYGMQAEQFRRAAALASDIPVARLIRPWDHAATESVVDLLRAHLEIAGRGTGGGMAEKGMPARRGIA</sequence>
<evidence type="ECO:0000313" key="2">
    <source>
        <dbReference type="Proteomes" id="UP000655420"/>
    </source>
</evidence>
<evidence type="ECO:0000313" key="1">
    <source>
        <dbReference type="EMBL" id="MBK0399853.1"/>
    </source>
</evidence>
<dbReference type="InterPro" id="IPR027417">
    <property type="entry name" value="P-loop_NTPase"/>
</dbReference>
<protein>
    <recommendedName>
        <fullName evidence="3">Hpr(Ser) kinase/phosphatase</fullName>
    </recommendedName>
</protein>
<gene>
    <name evidence="1" type="ORF">H0I76_11685</name>
</gene>
<name>A0A8J7SEJ5_9RHOB</name>
<dbReference type="Proteomes" id="UP000655420">
    <property type="component" value="Unassembled WGS sequence"/>
</dbReference>
<reference evidence="1" key="1">
    <citation type="submission" date="2020-12" db="EMBL/GenBank/DDBJ databases">
        <title>Bacterial taxonomy.</title>
        <authorList>
            <person name="Pan X."/>
        </authorList>
    </citation>
    <scope>NUCLEOTIDE SEQUENCE</scope>
    <source>
        <strain evidence="1">M0105</strain>
    </source>
</reference>
<proteinExistence type="predicted"/>
<comment type="caution">
    <text evidence="1">The sequence shown here is derived from an EMBL/GenBank/DDBJ whole genome shotgun (WGS) entry which is preliminary data.</text>
</comment>
<dbReference type="SUPFAM" id="SSF53795">
    <property type="entry name" value="PEP carboxykinase-like"/>
    <property type="match status" value="1"/>
</dbReference>
<organism evidence="1 2">
    <name type="scientific">Thermohalobaculum xanthum</name>
    <dbReference type="NCBI Taxonomy" id="2753746"/>
    <lineage>
        <taxon>Bacteria</taxon>
        <taxon>Pseudomonadati</taxon>
        <taxon>Pseudomonadota</taxon>
        <taxon>Alphaproteobacteria</taxon>
        <taxon>Rhodobacterales</taxon>
        <taxon>Paracoccaceae</taxon>
        <taxon>Thermohalobaculum</taxon>
    </lineage>
</organism>
<dbReference type="EMBL" id="JAEHHL010000006">
    <property type="protein sequence ID" value="MBK0399853.1"/>
    <property type="molecule type" value="Genomic_DNA"/>
</dbReference>